<feature type="compositionally biased region" description="Low complexity" evidence="3">
    <location>
        <begin position="374"/>
        <end position="390"/>
    </location>
</feature>
<dbReference type="PROSITE" id="PS00018">
    <property type="entry name" value="EF_HAND_1"/>
    <property type="match status" value="1"/>
</dbReference>
<proteinExistence type="predicted"/>
<protein>
    <recommendedName>
        <fullName evidence="4">PP2A regulatory subunit B'' EF-hand domain-containing protein</fullName>
    </recommendedName>
</protein>
<dbReference type="Gene3D" id="1.10.238.10">
    <property type="entry name" value="EF-hand"/>
    <property type="match status" value="1"/>
</dbReference>
<feature type="region of interest" description="Disordered" evidence="3">
    <location>
        <begin position="180"/>
        <end position="216"/>
    </location>
</feature>
<keyword evidence="1" id="KW-0479">Metal-binding</keyword>
<feature type="region of interest" description="Disordered" evidence="3">
    <location>
        <begin position="1"/>
        <end position="32"/>
    </location>
</feature>
<reference evidence="5" key="1">
    <citation type="journal article" date="2012" name="Proc. Natl. Acad. Sci. U.S.A.">
        <title>Antigenic diversity is generated by distinct evolutionary mechanisms in African trypanosome species.</title>
        <authorList>
            <person name="Jackson A.P."/>
            <person name="Berry A."/>
            <person name="Aslett M."/>
            <person name="Allison H.C."/>
            <person name="Burton P."/>
            <person name="Vavrova-Anderson J."/>
            <person name="Brown R."/>
            <person name="Browne H."/>
            <person name="Corton N."/>
            <person name="Hauser H."/>
            <person name="Gamble J."/>
            <person name="Gilderthorp R."/>
            <person name="Marcello L."/>
            <person name="McQuillan J."/>
            <person name="Otto T.D."/>
            <person name="Quail M.A."/>
            <person name="Sanders M.J."/>
            <person name="van Tonder A."/>
            <person name="Ginger M.L."/>
            <person name="Field M.C."/>
            <person name="Barry J.D."/>
            <person name="Hertz-Fowler C."/>
            <person name="Berriman M."/>
        </authorList>
    </citation>
    <scope>NUCLEOTIDE SEQUENCE</scope>
    <source>
        <strain evidence="5">Y486</strain>
    </source>
</reference>
<dbReference type="PANTHER" id="PTHR14095:SF0">
    <property type="entry name" value="MIP22305P"/>
    <property type="match status" value="1"/>
</dbReference>
<evidence type="ECO:0000256" key="3">
    <source>
        <dbReference type="SAM" id="MobiDB-lite"/>
    </source>
</evidence>
<dbReference type="OMA" id="QRICTQC"/>
<accession>G0TZD6</accession>
<feature type="compositionally biased region" description="Polar residues" evidence="3">
    <location>
        <begin position="347"/>
        <end position="362"/>
    </location>
</feature>
<evidence type="ECO:0000256" key="1">
    <source>
        <dbReference type="ARBA" id="ARBA00022723"/>
    </source>
</evidence>
<dbReference type="VEuPathDB" id="TriTrypDB:TvY486_0706540"/>
<dbReference type="InterPro" id="IPR011992">
    <property type="entry name" value="EF-hand-dom_pair"/>
</dbReference>
<evidence type="ECO:0000313" key="5">
    <source>
        <dbReference type="EMBL" id="CCC49339.1"/>
    </source>
</evidence>
<dbReference type="AlphaFoldDB" id="G0TZD6"/>
<dbReference type="GO" id="GO:0046872">
    <property type="term" value="F:metal ion binding"/>
    <property type="evidence" value="ECO:0007669"/>
    <property type="project" value="UniProtKB-KW"/>
</dbReference>
<dbReference type="Gene3D" id="1.10.238.220">
    <property type="match status" value="1"/>
</dbReference>
<sequence>MRNGRSASSPSSYSTGARSVTGGEEVSPGRNDNYIIHTNGALNDHVGGAIDTGNGLSPNVVSSPPLHHEPRRLHAPPNSRSSFVWRRNVAYQDSWDGMRARNDSEVCGGVPDPYAGGSPGRSSSPSSFRFINREVMNTGGTHANGGVVARSGSAPIGGAPSYYYQSPAFGCRVSSSNSRSASVVSDRSDESADTRLHSSLSLSQPDVARSRGSSTHNAYSQIGIRMKVLELLEYWMGESSTADLIEDLISDYLRQNADRDCFPTVHDENPMKTVHGLGEGLFGTEVSNTHRSKEYDNSRSTSPVALLASHTSGFTAHKHVKLLHESASGGGPSAGDHCEVEVDEMTTKATEQQDDNISTTLSPRRHASSPRCDPVAAPSPEASPSVPLEAVATVSSSALSKSGEKNSQHDPPCKGASYEDIPLFYSSRGIPRFSGEAMVGSTVTRKENPHFKAVDGDAITVTTCDSMGTPMGSAGGKAFMPQRNRYIAITPLKAVEDSNVALFVKREFSRLPSHRQNQNPRSLVGTQLVGFLNIRNGPMTRQEVNYTVQLTHALQRICTQCFGLPKYFAFLIVKILSKAQGLCTDPVAAQGCRPIPSPQSPSKVSPTSSVYITETQVLQLFEEHLRGCCINRRVFQLLMLCSASSKINSKAFTEVEDDRNTLLAYSLDRHYLLPEDFRGYIRVLLENHPGLTLLKSTPDIQNKYMETVIHRIFYDLDHLNRGYITYAEMECSGFIDALRQVDATDDINSVLRYFSYKHFYVLYTRFWELDCDHDMLLSRQDVLRYAPEETMNSIVADRILMGLGYRSKFAVKDRINYEEFVWFCLSEEDKTTHTAIRYWFRILDLDADGMLSPYELQCIYEETRRTLLVHGSAVALPFEDVICQVFDMLGVVNPRGITLCDLLSSTEAAGVIFNIITNASHLIQFEQRDPLVAHQERLSGGAEQTHWDRFAQAEYDRLSRDAGNE</sequence>
<feature type="region of interest" description="Disordered" evidence="3">
    <location>
        <begin position="46"/>
        <end position="78"/>
    </location>
</feature>
<dbReference type="Pfam" id="PF17958">
    <property type="entry name" value="EF-hand_13"/>
    <property type="match status" value="1"/>
</dbReference>
<dbReference type="InterPro" id="IPR018247">
    <property type="entry name" value="EF_Hand_1_Ca_BS"/>
</dbReference>
<evidence type="ECO:0000259" key="4">
    <source>
        <dbReference type="Pfam" id="PF17958"/>
    </source>
</evidence>
<dbReference type="GO" id="GO:0019888">
    <property type="term" value="F:protein phosphatase regulator activity"/>
    <property type="evidence" value="ECO:0007669"/>
    <property type="project" value="TreeGrafter"/>
</dbReference>
<name>G0TZD6_TRYVY</name>
<keyword evidence="2" id="KW-0106">Calcium</keyword>
<feature type="compositionally biased region" description="Basic and acidic residues" evidence="3">
    <location>
        <begin position="186"/>
        <end position="196"/>
    </location>
</feature>
<dbReference type="FunFam" id="1.10.238.220:FF:000003">
    <property type="entry name" value="Phosphoprotein phosphatase 2A regulatory subunit"/>
    <property type="match status" value="1"/>
</dbReference>
<evidence type="ECO:0000256" key="2">
    <source>
        <dbReference type="ARBA" id="ARBA00022837"/>
    </source>
</evidence>
<gene>
    <name evidence="5" type="ORF">TVY486_0706540</name>
</gene>
<dbReference type="FunFam" id="1.10.238.10:FF:000025">
    <property type="entry name" value="serine/threonine-protein phosphatase 2A regulatory subunit B'' subunit alpha"/>
    <property type="match status" value="1"/>
</dbReference>
<feature type="region of interest" description="Disordered" evidence="3">
    <location>
        <begin position="345"/>
        <end position="390"/>
    </location>
</feature>
<dbReference type="EMBL" id="HE573023">
    <property type="protein sequence ID" value="CCC49339.1"/>
    <property type="molecule type" value="Genomic_DNA"/>
</dbReference>
<feature type="compositionally biased region" description="Low complexity" evidence="3">
    <location>
        <begin position="1"/>
        <end position="19"/>
    </location>
</feature>
<dbReference type="GO" id="GO:0000159">
    <property type="term" value="C:protein phosphatase type 2A complex"/>
    <property type="evidence" value="ECO:0007669"/>
    <property type="project" value="TreeGrafter"/>
</dbReference>
<organism evidence="5">
    <name type="scientific">Trypanosoma vivax (strain Y486)</name>
    <dbReference type="NCBI Taxonomy" id="1055687"/>
    <lineage>
        <taxon>Eukaryota</taxon>
        <taxon>Discoba</taxon>
        <taxon>Euglenozoa</taxon>
        <taxon>Kinetoplastea</taxon>
        <taxon>Metakinetoplastina</taxon>
        <taxon>Trypanosomatida</taxon>
        <taxon>Trypanosomatidae</taxon>
        <taxon>Trypanosoma</taxon>
        <taxon>Duttonella</taxon>
    </lineage>
</organism>
<dbReference type="PANTHER" id="PTHR14095">
    <property type="entry name" value="PHOSPHATASE 2A REGULATORY SUBUNIT-RELATED"/>
    <property type="match status" value="1"/>
</dbReference>
<dbReference type="SUPFAM" id="SSF47473">
    <property type="entry name" value="EF-hand"/>
    <property type="match status" value="1"/>
</dbReference>
<dbReference type="InterPro" id="IPR041534">
    <property type="entry name" value="EF-hand_13"/>
</dbReference>
<feature type="domain" description="PP2A regulatory subunit B'' EF-hand" evidence="4">
    <location>
        <begin position="667"/>
        <end position="743"/>
    </location>
</feature>